<name>A0A1M6U3U2_9FLAO</name>
<organism evidence="1 2">
    <name type="scientific">Maribacter aquivivus</name>
    <dbReference type="NCBI Taxonomy" id="228958"/>
    <lineage>
        <taxon>Bacteria</taxon>
        <taxon>Pseudomonadati</taxon>
        <taxon>Bacteroidota</taxon>
        <taxon>Flavobacteriia</taxon>
        <taxon>Flavobacteriales</taxon>
        <taxon>Flavobacteriaceae</taxon>
        <taxon>Maribacter</taxon>
    </lineage>
</organism>
<dbReference type="RefSeq" id="WP_073246551.1">
    <property type="nucleotide sequence ID" value="NZ_FQZX01000003.1"/>
</dbReference>
<reference evidence="2" key="1">
    <citation type="submission" date="2016-11" db="EMBL/GenBank/DDBJ databases">
        <authorList>
            <person name="Varghese N."/>
            <person name="Submissions S."/>
        </authorList>
    </citation>
    <scope>NUCLEOTIDE SEQUENCE [LARGE SCALE GENOMIC DNA]</scope>
    <source>
        <strain evidence="2">DSM 16478</strain>
    </source>
</reference>
<protein>
    <submittedName>
        <fullName evidence="1">Uncharacterized protein</fullName>
    </submittedName>
</protein>
<dbReference type="EMBL" id="FQZX01000003">
    <property type="protein sequence ID" value="SHK63833.1"/>
    <property type="molecule type" value="Genomic_DNA"/>
</dbReference>
<accession>A0A1M6U3U2</accession>
<evidence type="ECO:0000313" key="1">
    <source>
        <dbReference type="EMBL" id="SHK63833.1"/>
    </source>
</evidence>
<dbReference type="AlphaFoldDB" id="A0A1M6U3U2"/>
<evidence type="ECO:0000313" key="2">
    <source>
        <dbReference type="Proteomes" id="UP000184314"/>
    </source>
</evidence>
<dbReference type="STRING" id="228958.SAMN04488007_3473"/>
<gene>
    <name evidence="1" type="ORF">SAMN04488007_3473</name>
</gene>
<dbReference type="Proteomes" id="UP000184314">
    <property type="component" value="Unassembled WGS sequence"/>
</dbReference>
<proteinExistence type="predicted"/>
<keyword evidence="2" id="KW-1185">Reference proteome</keyword>
<dbReference type="OrthoDB" id="9910608at2"/>
<sequence length="99" mass="11444">MKIHIKSFFGDDSKAGCLICNTTHHKGKALWIKEGCSCGNIQFFDITPDYVRISVEWPMLTVESSNDWRKEILQQIHEHGKPLMFKNIPNKDIVDDILK</sequence>